<gene>
    <name evidence="2" type="ORF">RhiirA5_354018</name>
</gene>
<name>A0A2N0PXU6_9GLOM</name>
<keyword evidence="1" id="KW-0472">Membrane</keyword>
<dbReference type="AlphaFoldDB" id="A0A2N0PXU6"/>
<evidence type="ECO:0000256" key="1">
    <source>
        <dbReference type="SAM" id="Phobius"/>
    </source>
</evidence>
<feature type="transmembrane region" description="Helical" evidence="1">
    <location>
        <begin position="29"/>
        <end position="53"/>
    </location>
</feature>
<feature type="non-terminal residue" evidence="2">
    <location>
        <position position="58"/>
    </location>
</feature>
<comment type="caution">
    <text evidence="2">The sequence shown here is derived from an EMBL/GenBank/DDBJ whole genome shotgun (WGS) entry which is preliminary data.</text>
</comment>
<keyword evidence="1" id="KW-1133">Transmembrane helix</keyword>
<evidence type="ECO:0000313" key="3">
    <source>
        <dbReference type="Proteomes" id="UP000232722"/>
    </source>
</evidence>
<reference evidence="2 3" key="1">
    <citation type="submission" date="2016-04" db="EMBL/GenBank/DDBJ databases">
        <title>Genome analyses suggest a sexual origin of heterokaryosis in a supposedly ancient asexual fungus.</title>
        <authorList>
            <person name="Ropars J."/>
            <person name="Sedzielewska K."/>
            <person name="Noel J."/>
            <person name="Charron P."/>
            <person name="Farinelli L."/>
            <person name="Marton T."/>
            <person name="Kruger M."/>
            <person name="Pelin A."/>
            <person name="Brachmann A."/>
            <person name="Corradi N."/>
        </authorList>
    </citation>
    <scope>NUCLEOTIDE SEQUENCE [LARGE SCALE GENOMIC DNA]</scope>
    <source>
        <strain evidence="2 3">A5</strain>
    </source>
</reference>
<dbReference type="EMBL" id="LLXJ01000300">
    <property type="protein sequence ID" value="PKC11586.1"/>
    <property type="molecule type" value="Genomic_DNA"/>
</dbReference>
<keyword evidence="1" id="KW-0812">Transmembrane</keyword>
<reference evidence="2 3" key="2">
    <citation type="submission" date="2017-09" db="EMBL/GenBank/DDBJ databases">
        <title>Extensive intraspecific genome diversity in a model arbuscular mycorrhizal fungus.</title>
        <authorList>
            <person name="Chen E.C."/>
            <person name="Morin E."/>
            <person name="Beaudet D."/>
            <person name="Noel J."/>
            <person name="Ndikumana S."/>
            <person name="Charron P."/>
            <person name="St-Onge C."/>
            <person name="Giorgi J."/>
            <person name="Grigoriev I.V."/>
            <person name="Roux C."/>
            <person name="Martin F.M."/>
            <person name="Corradi N."/>
        </authorList>
    </citation>
    <scope>NUCLEOTIDE SEQUENCE [LARGE SCALE GENOMIC DNA]</scope>
    <source>
        <strain evidence="2 3">A5</strain>
    </source>
</reference>
<protein>
    <submittedName>
        <fullName evidence="2">Uncharacterized protein</fullName>
    </submittedName>
</protein>
<sequence>MHALIVSALRLHLFAAIKSVPLENTLSTGTLVALLIIKIHLLANVILIIKILIHTHIC</sequence>
<organism evidence="2 3">
    <name type="scientific">Rhizophagus irregularis</name>
    <dbReference type="NCBI Taxonomy" id="588596"/>
    <lineage>
        <taxon>Eukaryota</taxon>
        <taxon>Fungi</taxon>
        <taxon>Fungi incertae sedis</taxon>
        <taxon>Mucoromycota</taxon>
        <taxon>Glomeromycotina</taxon>
        <taxon>Glomeromycetes</taxon>
        <taxon>Glomerales</taxon>
        <taxon>Glomeraceae</taxon>
        <taxon>Rhizophagus</taxon>
    </lineage>
</organism>
<proteinExistence type="predicted"/>
<evidence type="ECO:0000313" key="2">
    <source>
        <dbReference type="EMBL" id="PKC11586.1"/>
    </source>
</evidence>
<accession>A0A2N0PXU6</accession>
<dbReference type="Proteomes" id="UP000232722">
    <property type="component" value="Unassembled WGS sequence"/>
</dbReference>